<dbReference type="KEGG" id="vg:13995215"/>
<accession>K4K6H6</accession>
<dbReference type="RefSeq" id="YP_006988521.1">
    <property type="nucleotide sequence ID" value="NC_019406.1"/>
</dbReference>
<organism evidence="1 2">
    <name type="scientific">Caulobacter phage CcrColossus</name>
    <dbReference type="NCBI Taxonomy" id="1211640"/>
    <lineage>
        <taxon>Viruses</taxon>
        <taxon>Duplodnaviria</taxon>
        <taxon>Heunggongvirae</taxon>
        <taxon>Uroviricota</taxon>
        <taxon>Caudoviricetes</taxon>
        <taxon>Jeanschmidtviridae</taxon>
        <taxon>Colossusvirus</taxon>
        <taxon>Colossusvirus colossus</taxon>
    </lineage>
</organism>
<dbReference type="GeneID" id="13995215"/>
<name>K4K6H6_9CAUD</name>
<evidence type="ECO:0000313" key="1">
    <source>
        <dbReference type="EMBL" id="AFU88157.1"/>
    </source>
</evidence>
<keyword evidence="2" id="KW-1185">Reference proteome</keyword>
<sequence length="112" mass="12537">MGMDVSALAGWGIITTFGPDEVEGWWDIDKPDWLKWQHVGAYEGGSYFLGAVYEHDWRRNVSGVPIKDVPDLSLIQVEIASSLERVKRDDGEPIGDVLTAETFGFHVYTHVS</sequence>
<evidence type="ECO:0000313" key="2">
    <source>
        <dbReference type="Proteomes" id="UP000000463"/>
    </source>
</evidence>
<reference evidence="1 2" key="1">
    <citation type="journal article" date="2012" name="BMC Genomics">
        <title>The Caulobacter crescentus phage phiCbK: genomics of a canonical phage.</title>
        <authorList>
            <person name="Gill J.J."/>
            <person name="Berry J.D."/>
            <person name="Russell W.K."/>
            <person name="Lessor L."/>
            <person name="Escobar Garcia D.A."/>
            <person name="Hernandez D."/>
            <person name="Kane A."/>
            <person name="Keene J."/>
            <person name="Maddox M."/>
            <person name="Martin R."/>
            <person name="Mohan S."/>
            <person name="Thorn A.M."/>
            <person name="Russell D.H."/>
            <person name="Young R."/>
        </authorList>
    </citation>
    <scope>NUCLEOTIDE SEQUENCE [LARGE SCALE GENOMIC DNA]</scope>
</reference>
<gene>
    <name evidence="1" type="ORF">CcrColossus_gp287</name>
</gene>
<protein>
    <submittedName>
        <fullName evidence="1">Uncharacterized protein</fullName>
    </submittedName>
</protein>
<dbReference type="EMBL" id="JX100810">
    <property type="protein sequence ID" value="AFU88157.1"/>
    <property type="molecule type" value="Genomic_DNA"/>
</dbReference>
<dbReference type="Proteomes" id="UP000000463">
    <property type="component" value="Segment"/>
</dbReference>
<proteinExistence type="predicted"/>